<accession>F0T897</accession>
<evidence type="ECO:0000313" key="6">
    <source>
        <dbReference type="EMBL" id="ADZ08509.1"/>
    </source>
</evidence>
<dbReference type="PANTHER" id="PTHR37326">
    <property type="entry name" value="BLL3975 PROTEIN"/>
    <property type="match status" value="1"/>
</dbReference>
<comment type="cofactor">
    <cofactor evidence="1">
        <name>Zn(2+)</name>
        <dbReference type="ChEBI" id="CHEBI:29105"/>
    </cofactor>
</comment>
<dbReference type="EMBL" id="CP002551">
    <property type="protein sequence ID" value="ADZ08509.1"/>
    <property type="molecule type" value="Genomic_DNA"/>
</dbReference>
<dbReference type="OrthoDB" id="69383at2157"/>
<evidence type="ECO:0000256" key="1">
    <source>
        <dbReference type="ARBA" id="ARBA00001947"/>
    </source>
</evidence>
<evidence type="ECO:0000259" key="5">
    <source>
        <dbReference type="Pfam" id="PF24827"/>
    </source>
</evidence>
<feature type="domain" description="Succinylglutamate desuccinylase/Aspartoacylase catalytic" evidence="5">
    <location>
        <begin position="54"/>
        <end position="118"/>
    </location>
</feature>
<reference evidence="6 7" key="2">
    <citation type="journal article" date="2014" name="Int. J. Syst. Evol. Microbiol.">
        <title>Methanobacterium paludis sp. nov. and a novel strain of Methanobacterium lacus isolated from northern peatlands.</title>
        <authorList>
            <person name="Cadillo-Quiroz H."/>
            <person name="Brauer S.L."/>
            <person name="Goodson N."/>
            <person name="Yavitt J.B."/>
            <person name="Zinder S.H."/>
        </authorList>
    </citation>
    <scope>NUCLEOTIDE SEQUENCE [LARGE SCALE GENOMIC DNA]</scope>
    <source>
        <strain evidence="6 7">AL-21</strain>
    </source>
</reference>
<dbReference type="GeneID" id="10276689"/>
<dbReference type="RefSeq" id="WP_013643860.1">
    <property type="nucleotide sequence ID" value="NC_015216.1"/>
</dbReference>
<keyword evidence="3" id="KW-0378">Hydrolase</keyword>
<dbReference type="InterPro" id="IPR053138">
    <property type="entry name" value="N-alpha-Ac-DABA_deacetylase"/>
</dbReference>
<dbReference type="Pfam" id="PF24827">
    <property type="entry name" value="AstE_AspA_cat"/>
    <property type="match status" value="1"/>
</dbReference>
<dbReference type="STRING" id="877455.Metbo_0257"/>
<keyword evidence="7" id="KW-1185">Reference proteome</keyword>
<dbReference type="Proteomes" id="UP000007490">
    <property type="component" value="Chromosome"/>
</dbReference>
<dbReference type="InterPro" id="IPR055438">
    <property type="entry name" value="AstE_AspA_cat"/>
</dbReference>
<dbReference type="GO" id="GO:0046872">
    <property type="term" value="F:metal ion binding"/>
    <property type="evidence" value="ECO:0007669"/>
    <property type="project" value="UniProtKB-KW"/>
</dbReference>
<name>F0T897_METLA</name>
<protein>
    <submittedName>
        <fullName evidence="6">Succinylglutamate desuccinylase/aspartoacylase</fullName>
    </submittedName>
</protein>
<dbReference type="PANTHER" id="PTHR37326:SF1">
    <property type="entry name" value="BLL3975 PROTEIN"/>
    <property type="match status" value="1"/>
</dbReference>
<dbReference type="KEGG" id="mel:Metbo_0257"/>
<gene>
    <name evidence="6" type="ordered locus">Metbo_0257</name>
</gene>
<keyword evidence="2" id="KW-0479">Metal-binding</keyword>
<keyword evidence="4" id="KW-0862">Zinc</keyword>
<dbReference type="GO" id="GO:0016788">
    <property type="term" value="F:hydrolase activity, acting on ester bonds"/>
    <property type="evidence" value="ECO:0007669"/>
    <property type="project" value="InterPro"/>
</dbReference>
<evidence type="ECO:0000256" key="2">
    <source>
        <dbReference type="ARBA" id="ARBA00022723"/>
    </source>
</evidence>
<evidence type="ECO:0000313" key="7">
    <source>
        <dbReference type="Proteomes" id="UP000007490"/>
    </source>
</evidence>
<dbReference type="SUPFAM" id="SSF53187">
    <property type="entry name" value="Zn-dependent exopeptidases"/>
    <property type="match status" value="1"/>
</dbReference>
<evidence type="ECO:0000256" key="4">
    <source>
        <dbReference type="ARBA" id="ARBA00022833"/>
    </source>
</evidence>
<dbReference type="HOGENOM" id="CLU_1159055_0_0_2"/>
<reference evidence="7" key="1">
    <citation type="submission" date="2011-02" db="EMBL/GenBank/DDBJ databases">
        <title>Complete sequence of Methanobacterium sp. AL-21.</title>
        <authorList>
            <consortium name="US DOE Joint Genome Institute"/>
            <person name="Lucas S."/>
            <person name="Copeland A."/>
            <person name="Lapidus A."/>
            <person name="Cheng J.-F."/>
            <person name="Goodwin L."/>
            <person name="Pitluck S."/>
            <person name="Chertkov O."/>
            <person name="Detter J.C."/>
            <person name="Han C."/>
            <person name="Tapia R."/>
            <person name="Land M."/>
            <person name="Hauser L."/>
            <person name="Kyrpides N."/>
            <person name="Ivanova N."/>
            <person name="Mikhailova N."/>
            <person name="Pagani I."/>
            <person name="Cadillo-Quiroz H."/>
            <person name="Imachi H."/>
            <person name="Zinder S."/>
            <person name="Liu W."/>
            <person name="Woyke T."/>
        </authorList>
    </citation>
    <scope>NUCLEOTIDE SEQUENCE [LARGE SCALE GENOMIC DNA]</scope>
    <source>
        <strain evidence="7">AL-21</strain>
    </source>
</reference>
<organism evidence="6 7">
    <name type="scientific">Methanobacterium lacus (strain AL-21)</name>
    <dbReference type="NCBI Taxonomy" id="877455"/>
    <lineage>
        <taxon>Archaea</taxon>
        <taxon>Methanobacteriati</taxon>
        <taxon>Methanobacteriota</taxon>
        <taxon>Methanomada group</taxon>
        <taxon>Methanobacteria</taxon>
        <taxon>Methanobacteriales</taxon>
        <taxon>Methanobacteriaceae</taxon>
        <taxon>Methanobacterium</taxon>
    </lineage>
</organism>
<proteinExistence type="predicted"/>
<sequence length="239" mass="25625">MASKHLTIVTHKTGGAIDQNSVLMDHVPDGDISYKLIKAARYGTPMMKMGNGSPKVMITAGVHGNELPPQIAALELLEYLDAENLNGTVYVVPFAVPNATKNNSRRFKGFDMNRSAKKSGSATNKILMATDTLGVLSLADFHSTKPGSNPGIESVFCSKKPCSESVKIAKHITNATSSKVICHKVAGALYGGALEDECNLKYIAAVTCEVLSENNLVRAGSVEASLRQMISYLEYFDVV</sequence>
<dbReference type="Gene3D" id="3.40.630.10">
    <property type="entry name" value="Zn peptidases"/>
    <property type="match status" value="1"/>
</dbReference>
<dbReference type="eggNOG" id="arCOG02889">
    <property type="taxonomic scope" value="Archaea"/>
</dbReference>
<evidence type="ECO:0000256" key="3">
    <source>
        <dbReference type="ARBA" id="ARBA00022801"/>
    </source>
</evidence>
<dbReference type="AlphaFoldDB" id="F0T897"/>